<dbReference type="InterPro" id="IPR011557">
    <property type="entry name" value="GyrB"/>
</dbReference>
<evidence type="ECO:0000313" key="13">
    <source>
        <dbReference type="Proteomes" id="UP001056079"/>
    </source>
</evidence>
<dbReference type="InterPro" id="IPR001241">
    <property type="entry name" value="Topo_IIA"/>
</dbReference>
<dbReference type="EC" id="5.6.2.2" evidence="10"/>
<feature type="domain" description="Toprim" evidence="11">
    <location>
        <begin position="451"/>
        <end position="565"/>
    </location>
</feature>
<comment type="function">
    <text evidence="10">A type II topoisomerase that negatively supercoils closed circular double-stranded (ds) DNA in an ATP-dependent manner to modulate DNA topology and maintain chromosomes in an underwound state. Negative supercoiling favors strand separation, and DNA replication, transcription, recombination and repair, all of which involve strand separation. Also able to catalyze the interconversion of other topological isomers of dsDNA rings, including catenanes and knotted rings. Type II topoisomerases break and join 2 DNA strands simultaneously in an ATP-dependent manner.</text>
</comment>
<dbReference type="NCBIfam" id="TIGR01059">
    <property type="entry name" value="gyrB"/>
    <property type="match status" value="1"/>
</dbReference>
<dbReference type="InterPro" id="IPR003594">
    <property type="entry name" value="HATPase_dom"/>
</dbReference>
<evidence type="ECO:0000256" key="2">
    <source>
        <dbReference type="ARBA" id="ARBA00010708"/>
    </source>
</evidence>
<feature type="binding site" evidence="10">
    <location>
        <position position="532"/>
    </location>
    <ligand>
        <name>Mg(2+)</name>
        <dbReference type="ChEBI" id="CHEBI:18420"/>
        <label>2</label>
    </ligand>
</feature>
<dbReference type="EMBL" id="CP098609">
    <property type="protein sequence ID" value="USC51644.1"/>
    <property type="molecule type" value="Genomic_DNA"/>
</dbReference>
<reference evidence="12" key="1">
    <citation type="submission" date="2021-08" db="EMBL/GenBank/DDBJ databases">
        <title>DNA methylation of m4C regulates biosynthesis of daptomycin in Streptomyces roseosporus L30.</title>
        <authorList>
            <person name="Fang J.-L."/>
        </authorList>
    </citation>
    <scope>NUCLEOTIDE SEQUENCE</scope>
    <source>
        <strain evidence="12">L30</strain>
    </source>
</reference>
<evidence type="ECO:0000256" key="6">
    <source>
        <dbReference type="ARBA" id="ARBA00022842"/>
    </source>
</evidence>
<keyword evidence="13" id="KW-1185">Reference proteome</keyword>
<evidence type="ECO:0000313" key="12">
    <source>
        <dbReference type="EMBL" id="USC51644.1"/>
    </source>
</evidence>
<dbReference type="SUPFAM" id="SSF54211">
    <property type="entry name" value="Ribosomal protein S5 domain 2-like"/>
    <property type="match status" value="1"/>
</dbReference>
<evidence type="ECO:0000256" key="8">
    <source>
        <dbReference type="ARBA" id="ARBA00023125"/>
    </source>
</evidence>
<dbReference type="InterPro" id="IPR000565">
    <property type="entry name" value="Topo_IIA_B"/>
</dbReference>
<dbReference type="GO" id="GO:0003918">
    <property type="term" value="F:DNA topoisomerase type II (double strand cut, ATP-hydrolyzing) activity"/>
    <property type="evidence" value="ECO:0007669"/>
    <property type="project" value="UniProtKB-EC"/>
</dbReference>
<dbReference type="PROSITE" id="PS50880">
    <property type="entry name" value="TOPRIM"/>
    <property type="match status" value="1"/>
</dbReference>
<comment type="subunit">
    <text evidence="10">Heterotetramer, composed of two GyrA and two GyrB chains. In the heterotetramer, GyrA contains the active site tyrosine that forms a transient covalent intermediate with DNA, while GyrB binds cofactors and catalyzes ATP hydrolysis.</text>
</comment>
<dbReference type="PRINTS" id="PR00418">
    <property type="entry name" value="TPI2FAMILY"/>
</dbReference>
<evidence type="ECO:0000259" key="11">
    <source>
        <dbReference type="PROSITE" id="PS50880"/>
    </source>
</evidence>
<dbReference type="CDD" id="cd16928">
    <property type="entry name" value="HATPase_GyrB-like"/>
    <property type="match status" value="1"/>
</dbReference>
<dbReference type="InterPro" id="IPR014721">
    <property type="entry name" value="Ribsml_uS5_D2-typ_fold_subgr"/>
</dbReference>
<sequence>MPSTAGEPGEVPETSYDASAITVLEGLDAVRKRPGMYIGSTGERGLHHLVQEVVDNSVDEAMAGHADTIDVTILPDGGVRVIDNGRGIPVGIVPSEGKPAVEVVLTVLHAGGKFGGGGYAVSGGLHGVGVSVVNALSTRVSVEVKTDGYRWTQDYKLGVPTAPLAKHEATEETGTTVTFWADGDIFETTEYSFETLSRRFQEMAFLNKGLTLKLTDERESAKATAGADSADAAEPAEAEAARSVTYHYENGIVDFVKYLNSRKGDVIHQSVIDIEAEDKDRLLSVEIAMQWNTQYTEGVYSFANAIHTHEGGTHEEGFRAALTSLVNRYARDKKLLREKDDNLTGEDVREGLTAIISVKLGEPQFEGQTKTKLGNTEAKTFVQKVVHEQLTDWFDRNPNEAADIIRKGIAASTARVAARKARDLTRRKGLLESASLPGKLSDCQSNDPTKCEIFIVEGDSAGGSAKSGRNPMYQAILPIRGKILNVEKARIDKILQNTEVQALISAFGTGVHEDFDIEKLRYHKIILMADADVDGQHINTLLLTFLFRFMKPLVEAGHVYLSRPPLYKIKWGRDDFEYAYSDRERDALVALGKQNGKRIREDSIQRFKGLGEMNAEELRVTTMDIDHRVLGQVTLDDAAQADDLFSVLMGEDVEARRSFIQRNAKDVRFLDI</sequence>
<dbReference type="SMART" id="SM00433">
    <property type="entry name" value="TOP2c"/>
    <property type="match status" value="1"/>
</dbReference>
<keyword evidence="9 10" id="KW-0413">Isomerase</keyword>
<comment type="miscellaneous">
    <text evidence="10">Few gyrases are as efficient as E.coli at forming negative supercoils. Not all organisms have 2 type II topoisomerases; in organisms with a single type II topoisomerase this enzyme also has to decatenate newly replicated chromosomes.</text>
</comment>
<keyword evidence="7 10" id="KW-0799">Topoisomerase</keyword>
<evidence type="ECO:0000256" key="1">
    <source>
        <dbReference type="ARBA" id="ARBA00000185"/>
    </source>
</evidence>
<dbReference type="InterPro" id="IPR002288">
    <property type="entry name" value="DNA_gyrase_B_C"/>
</dbReference>
<evidence type="ECO:0000256" key="5">
    <source>
        <dbReference type="ARBA" id="ARBA00022840"/>
    </source>
</evidence>
<evidence type="ECO:0000256" key="4">
    <source>
        <dbReference type="ARBA" id="ARBA00022741"/>
    </source>
</evidence>
<dbReference type="InterPro" id="IPR036890">
    <property type="entry name" value="HATPase_C_sf"/>
</dbReference>
<proteinExistence type="inferred from homology"/>
<dbReference type="HAMAP" id="MF_01898">
    <property type="entry name" value="GyrB"/>
    <property type="match status" value="1"/>
</dbReference>
<keyword evidence="10" id="KW-0963">Cytoplasm</keyword>
<dbReference type="InterPro" id="IPR006171">
    <property type="entry name" value="TOPRIM_dom"/>
</dbReference>
<protein>
    <recommendedName>
        <fullName evidence="10">DNA gyrase subunit B</fullName>
        <ecNumber evidence="10">5.6.2.2</ecNumber>
    </recommendedName>
</protein>
<dbReference type="NCBIfam" id="NF004189">
    <property type="entry name" value="PRK05644.1"/>
    <property type="match status" value="1"/>
</dbReference>
<comment type="catalytic activity">
    <reaction evidence="1 10">
        <text>ATP-dependent breakage, passage and rejoining of double-stranded DNA.</text>
        <dbReference type="EC" id="5.6.2.2"/>
    </reaction>
</comment>
<evidence type="ECO:0000256" key="7">
    <source>
        <dbReference type="ARBA" id="ARBA00023029"/>
    </source>
</evidence>
<dbReference type="Gene3D" id="3.30.565.10">
    <property type="entry name" value="Histidine kinase-like ATPase, C-terminal domain"/>
    <property type="match status" value="1"/>
</dbReference>
<dbReference type="Pfam" id="PF00986">
    <property type="entry name" value="DNA_gyraseB_C"/>
    <property type="match status" value="1"/>
</dbReference>
<dbReference type="NCBIfam" id="NF011501">
    <property type="entry name" value="PRK14939.1"/>
    <property type="match status" value="1"/>
</dbReference>
<evidence type="ECO:0000256" key="9">
    <source>
        <dbReference type="ARBA" id="ARBA00023235"/>
    </source>
</evidence>
<dbReference type="Pfam" id="PF02518">
    <property type="entry name" value="HATPase_c"/>
    <property type="match status" value="1"/>
</dbReference>
<keyword evidence="4 10" id="KW-0547">Nucleotide-binding</keyword>
<dbReference type="PANTHER" id="PTHR45866">
    <property type="entry name" value="DNA GYRASE/TOPOISOMERASE SUBUNIT B"/>
    <property type="match status" value="1"/>
</dbReference>
<dbReference type="InterPro" id="IPR018522">
    <property type="entry name" value="TopoIIA_CS"/>
</dbReference>
<dbReference type="CDD" id="cd00822">
    <property type="entry name" value="TopoII_Trans_DNA_gyrase"/>
    <property type="match status" value="1"/>
</dbReference>
<dbReference type="CDD" id="cd03366">
    <property type="entry name" value="TOPRIM_TopoIIA_GyrB"/>
    <property type="match status" value="1"/>
</dbReference>
<evidence type="ECO:0000256" key="3">
    <source>
        <dbReference type="ARBA" id="ARBA00022723"/>
    </source>
</evidence>
<dbReference type="SUPFAM" id="SSF56719">
    <property type="entry name" value="Type II DNA topoisomerase"/>
    <property type="match status" value="1"/>
</dbReference>
<name>A0ABY4VAE4_STRFL</name>
<dbReference type="SUPFAM" id="SSF55874">
    <property type="entry name" value="ATPase domain of HSP90 chaperone/DNA topoisomerase II/histidine kinase"/>
    <property type="match status" value="1"/>
</dbReference>
<dbReference type="Pfam" id="PF01751">
    <property type="entry name" value="Toprim"/>
    <property type="match status" value="1"/>
</dbReference>
<accession>A0ABY4VAE4</accession>
<gene>
    <name evidence="10 12" type="primary">gyrB</name>
    <name evidence="12" type="ORF">K7395_17780</name>
</gene>
<dbReference type="InterPro" id="IPR013506">
    <property type="entry name" value="Topo_IIA_bsu_dom2"/>
</dbReference>
<feature type="site" description="Interaction with DNA" evidence="10">
    <location>
        <position position="485"/>
    </location>
</feature>
<comment type="subcellular location">
    <subcellularLocation>
        <location evidence="10">Cytoplasm</location>
    </subcellularLocation>
</comment>
<keyword evidence="6 10" id="KW-0460">Magnesium</keyword>
<feature type="binding site" evidence="10">
    <location>
        <position position="457"/>
    </location>
    <ligand>
        <name>Mg(2+)</name>
        <dbReference type="ChEBI" id="CHEBI:18420"/>
        <label>1</label>
        <note>catalytic</note>
    </ligand>
</feature>
<comment type="cofactor">
    <cofactor evidence="10">
        <name>Mg(2+)</name>
        <dbReference type="ChEBI" id="CHEBI:18420"/>
    </cofactor>
    <cofactor evidence="10">
        <name>Mn(2+)</name>
        <dbReference type="ChEBI" id="CHEBI:29035"/>
    </cofactor>
    <cofactor evidence="10">
        <name>Ca(2+)</name>
        <dbReference type="ChEBI" id="CHEBI:29108"/>
    </cofactor>
    <text evidence="10">Binds two Mg(2+) per subunit. The magnesium ions form salt bridges with both the protein and the DNA. Can also accept other divalent metal cations, such as Mn(2+) or Ca(2+).</text>
</comment>
<dbReference type="InterPro" id="IPR020568">
    <property type="entry name" value="Ribosomal_Su5_D2-typ_SF"/>
</dbReference>
<dbReference type="Gene3D" id="3.40.50.670">
    <property type="match status" value="1"/>
</dbReference>
<dbReference type="Gene3D" id="3.30.230.10">
    <property type="match status" value="1"/>
</dbReference>
<dbReference type="Pfam" id="PF00204">
    <property type="entry name" value="DNA_gyraseB"/>
    <property type="match status" value="1"/>
</dbReference>
<organism evidence="12 13">
    <name type="scientific">Streptomyces filamentosus</name>
    <name type="common">Streptomyces roseosporus</name>
    <dbReference type="NCBI Taxonomy" id="67294"/>
    <lineage>
        <taxon>Bacteria</taxon>
        <taxon>Bacillati</taxon>
        <taxon>Actinomycetota</taxon>
        <taxon>Actinomycetes</taxon>
        <taxon>Kitasatosporales</taxon>
        <taxon>Streptomycetaceae</taxon>
        <taxon>Streptomyces</taxon>
    </lineage>
</organism>
<keyword evidence="3 10" id="KW-0479">Metal-binding</keyword>
<dbReference type="Proteomes" id="UP001056079">
    <property type="component" value="Chromosome"/>
</dbReference>
<dbReference type="PROSITE" id="PS00177">
    <property type="entry name" value="TOPOISOMERASE_II"/>
    <property type="match status" value="1"/>
</dbReference>
<feature type="site" description="Interaction with DNA" evidence="10">
    <location>
        <position position="482"/>
    </location>
</feature>
<dbReference type="PRINTS" id="PR01159">
    <property type="entry name" value="DNAGYRASEB"/>
</dbReference>
<evidence type="ECO:0000256" key="10">
    <source>
        <dbReference type="HAMAP-Rule" id="MF_01898"/>
    </source>
</evidence>
<feature type="binding site" evidence="10">
    <location>
        <position position="530"/>
    </location>
    <ligand>
        <name>Mg(2+)</name>
        <dbReference type="ChEBI" id="CHEBI:18420"/>
        <label>2</label>
    </ligand>
</feature>
<dbReference type="InterPro" id="IPR013759">
    <property type="entry name" value="Topo_IIA_B_C"/>
</dbReference>
<keyword evidence="8" id="KW-0238">DNA-binding</keyword>
<dbReference type="SMART" id="SM00387">
    <property type="entry name" value="HATPase_c"/>
    <property type="match status" value="1"/>
</dbReference>
<keyword evidence="5 10" id="KW-0067">ATP-binding</keyword>
<dbReference type="InterPro" id="IPR013760">
    <property type="entry name" value="Topo_IIA-like_dom_sf"/>
</dbReference>
<dbReference type="PANTHER" id="PTHR45866:SF1">
    <property type="entry name" value="DNA GYRASE SUBUNIT B, MITOCHONDRIAL"/>
    <property type="match status" value="1"/>
</dbReference>
<dbReference type="InterPro" id="IPR034160">
    <property type="entry name" value="TOPRIM_GyrB"/>
</dbReference>
<comment type="similarity">
    <text evidence="2 10">Belongs to the type II topoisomerase GyrB family.</text>
</comment>
<feature type="binding site" evidence="10">
    <location>
        <position position="530"/>
    </location>
    <ligand>
        <name>Mg(2+)</name>
        <dbReference type="ChEBI" id="CHEBI:18420"/>
        <label>1</label>
        <note>catalytic</note>
    </ligand>
</feature>